<dbReference type="InterPro" id="IPR003613">
    <property type="entry name" value="Ubox_domain"/>
</dbReference>
<dbReference type="PANTHER" id="PTHR22849">
    <property type="entry name" value="WDSAM1 PROTEIN"/>
    <property type="match status" value="1"/>
</dbReference>
<dbReference type="EC" id="2.3.2.27" evidence="5"/>
<dbReference type="Pfam" id="PF25598">
    <property type="entry name" value="ARM_PUB"/>
    <property type="match status" value="1"/>
</dbReference>
<dbReference type="EMBL" id="GDJX01027170">
    <property type="protein sequence ID" value="JAT40766.1"/>
    <property type="molecule type" value="Transcribed_RNA"/>
</dbReference>
<dbReference type="InterPro" id="IPR045210">
    <property type="entry name" value="RING-Ubox_PUB"/>
</dbReference>
<sequence length="405" mass="42697">MSIPHLFRCPISLDLFTDPVTLCTGQTYDRPSIERWLADGNLTCPVTMQRLRDPSLVPNHTLRHLVDQWLLTDPDGPSPHDPPAIPPVADAAFSLPTLAHILRSPAASVDTKLETLRKIRTLSLESDVGQSCLIQLGFFPLLLQVLFLHPSSSHDQDLVELALDCVLSLSPSTHSSSLDVLMEAPSLASLVALLEDGSTKIKTSLCYLLEAITASPRSEELCLVVGQTPRVLRALLSLLGDLSSATASDAAARAISGLCSLEPNRVGAVGEGAVDALVAYLARSDRRGAARAALATMEQLAGTDGVGGGALLGNPNAVRVLVKMVFRVSDDGVGCEHAVGALLAVCRSSGRARAEAVTAGALTQLLLLLQSQCGSKAKNKARALLKLLSSVCVHDHDPTMGTSLP</sequence>
<keyword evidence="4 5" id="KW-0833">Ubl conjugation pathway</keyword>
<dbReference type="Pfam" id="PF04564">
    <property type="entry name" value="U-box"/>
    <property type="match status" value="1"/>
</dbReference>
<dbReference type="InterPro" id="IPR011989">
    <property type="entry name" value="ARM-like"/>
</dbReference>
<evidence type="ECO:0000256" key="4">
    <source>
        <dbReference type="ARBA" id="ARBA00022786"/>
    </source>
</evidence>
<dbReference type="InterPro" id="IPR058678">
    <property type="entry name" value="ARM_PUB"/>
</dbReference>
<keyword evidence="3 5" id="KW-0808">Transferase</keyword>
<evidence type="ECO:0000256" key="5">
    <source>
        <dbReference type="RuleBase" id="RU369093"/>
    </source>
</evidence>
<dbReference type="GO" id="GO:0016567">
    <property type="term" value="P:protein ubiquitination"/>
    <property type="evidence" value="ECO:0007669"/>
    <property type="project" value="UniProtKB-UniRule"/>
</dbReference>
<dbReference type="AlphaFoldDB" id="A0A1D1XEJ9"/>
<gene>
    <name evidence="7" type="primary">PUB25_2</name>
    <name evidence="7" type="ORF">g.100844</name>
</gene>
<evidence type="ECO:0000259" key="6">
    <source>
        <dbReference type="PROSITE" id="PS51698"/>
    </source>
</evidence>
<dbReference type="PANTHER" id="PTHR22849:SF103">
    <property type="entry name" value="U-BOX DOMAIN-CONTAINING PROTEIN"/>
    <property type="match status" value="1"/>
</dbReference>
<organism evidence="7">
    <name type="scientific">Anthurium amnicola</name>
    <dbReference type="NCBI Taxonomy" id="1678845"/>
    <lineage>
        <taxon>Eukaryota</taxon>
        <taxon>Viridiplantae</taxon>
        <taxon>Streptophyta</taxon>
        <taxon>Embryophyta</taxon>
        <taxon>Tracheophyta</taxon>
        <taxon>Spermatophyta</taxon>
        <taxon>Magnoliopsida</taxon>
        <taxon>Liliopsida</taxon>
        <taxon>Araceae</taxon>
        <taxon>Pothoideae</taxon>
        <taxon>Potheae</taxon>
        <taxon>Anthurium</taxon>
    </lineage>
</organism>
<dbReference type="FunFam" id="3.30.40.10:FF:000442">
    <property type="entry name" value="RING-type E3 ubiquitin transferase"/>
    <property type="match status" value="1"/>
</dbReference>
<name>A0A1D1XEJ9_9ARAE</name>
<comment type="pathway">
    <text evidence="2 5">Protein modification; protein ubiquitination.</text>
</comment>
<dbReference type="SUPFAM" id="SSF48371">
    <property type="entry name" value="ARM repeat"/>
    <property type="match status" value="1"/>
</dbReference>
<dbReference type="PROSITE" id="PS51698">
    <property type="entry name" value="U_BOX"/>
    <property type="match status" value="1"/>
</dbReference>
<dbReference type="GO" id="GO:0061630">
    <property type="term" value="F:ubiquitin protein ligase activity"/>
    <property type="evidence" value="ECO:0007669"/>
    <property type="project" value="UniProtKB-UniRule"/>
</dbReference>
<dbReference type="Gene3D" id="1.25.10.10">
    <property type="entry name" value="Leucine-rich Repeat Variant"/>
    <property type="match status" value="2"/>
</dbReference>
<accession>A0A1D1XEJ9</accession>
<evidence type="ECO:0000256" key="3">
    <source>
        <dbReference type="ARBA" id="ARBA00022679"/>
    </source>
</evidence>
<reference evidence="7" key="1">
    <citation type="submission" date="2015-07" db="EMBL/GenBank/DDBJ databases">
        <title>Transcriptome Assembly of Anthurium amnicola.</title>
        <authorList>
            <person name="Suzuki J."/>
        </authorList>
    </citation>
    <scope>NUCLEOTIDE SEQUENCE</scope>
</reference>
<dbReference type="Gene3D" id="3.30.40.10">
    <property type="entry name" value="Zinc/RING finger domain, C3HC4 (zinc finger)"/>
    <property type="match status" value="1"/>
</dbReference>
<dbReference type="SUPFAM" id="SSF57850">
    <property type="entry name" value="RING/U-box"/>
    <property type="match status" value="1"/>
</dbReference>
<dbReference type="CDD" id="cd16664">
    <property type="entry name" value="RING-Ubox_PUB"/>
    <property type="match status" value="1"/>
</dbReference>
<comment type="function">
    <text evidence="5">Functions as an E3 ubiquitin ligase.</text>
</comment>
<protein>
    <recommendedName>
        <fullName evidence="5 6">U-box domain-containing protein</fullName>
        <ecNumber evidence="5">2.3.2.27</ecNumber>
    </recommendedName>
    <alternativeName>
        <fullName evidence="5">RING-type E3 ubiquitin transferase PUB</fullName>
    </alternativeName>
</protein>
<dbReference type="UniPathway" id="UPA00143"/>
<evidence type="ECO:0000256" key="1">
    <source>
        <dbReference type="ARBA" id="ARBA00000900"/>
    </source>
</evidence>
<dbReference type="SMART" id="SM00504">
    <property type="entry name" value="Ubox"/>
    <property type="match status" value="1"/>
</dbReference>
<dbReference type="InterPro" id="IPR016024">
    <property type="entry name" value="ARM-type_fold"/>
</dbReference>
<proteinExistence type="predicted"/>
<evidence type="ECO:0000256" key="2">
    <source>
        <dbReference type="ARBA" id="ARBA00004906"/>
    </source>
</evidence>
<dbReference type="InterPro" id="IPR045185">
    <property type="entry name" value="PUB22/23/24-like"/>
</dbReference>
<evidence type="ECO:0000313" key="7">
    <source>
        <dbReference type="EMBL" id="JAT40766.1"/>
    </source>
</evidence>
<feature type="domain" description="U-box" evidence="6">
    <location>
        <begin position="2"/>
        <end position="76"/>
    </location>
</feature>
<dbReference type="InterPro" id="IPR013083">
    <property type="entry name" value="Znf_RING/FYVE/PHD"/>
</dbReference>
<comment type="catalytic activity">
    <reaction evidence="1 5">
        <text>S-ubiquitinyl-[E2 ubiquitin-conjugating enzyme]-L-cysteine + [acceptor protein]-L-lysine = [E2 ubiquitin-conjugating enzyme]-L-cysteine + N(6)-ubiquitinyl-[acceptor protein]-L-lysine.</text>
        <dbReference type="EC" id="2.3.2.27"/>
    </reaction>
</comment>